<dbReference type="Pfam" id="PF05721">
    <property type="entry name" value="PhyH"/>
    <property type="match status" value="1"/>
</dbReference>
<feature type="transmembrane region" description="Helical" evidence="1">
    <location>
        <begin position="20"/>
        <end position="44"/>
    </location>
</feature>
<dbReference type="EMBL" id="MHWD01000018">
    <property type="protein sequence ID" value="OHB03549.1"/>
    <property type="molecule type" value="Genomic_DNA"/>
</dbReference>
<keyword evidence="1" id="KW-0812">Transmembrane</keyword>
<keyword evidence="1" id="KW-0472">Membrane</keyword>
<evidence type="ECO:0008006" key="4">
    <source>
        <dbReference type="Google" id="ProtNLM"/>
    </source>
</evidence>
<reference evidence="2 3" key="1">
    <citation type="journal article" date="2016" name="Nat. Commun.">
        <title>Thousands of microbial genomes shed light on interconnected biogeochemical processes in an aquifer system.</title>
        <authorList>
            <person name="Anantharaman K."/>
            <person name="Brown C.T."/>
            <person name="Hug L.A."/>
            <person name="Sharon I."/>
            <person name="Castelle C.J."/>
            <person name="Probst A.J."/>
            <person name="Thomas B.C."/>
            <person name="Singh A."/>
            <person name="Wilkins M.J."/>
            <person name="Karaoz U."/>
            <person name="Brodie E.L."/>
            <person name="Williams K.H."/>
            <person name="Hubbard S.S."/>
            <person name="Banfield J.F."/>
        </authorList>
    </citation>
    <scope>NUCLEOTIDE SEQUENCE [LARGE SCALE GENOMIC DNA]</scope>
</reference>
<accession>A0A1G2U296</accession>
<evidence type="ECO:0000313" key="2">
    <source>
        <dbReference type="EMBL" id="OHB03549.1"/>
    </source>
</evidence>
<gene>
    <name evidence="2" type="ORF">A2920_02710</name>
</gene>
<evidence type="ECO:0000313" key="3">
    <source>
        <dbReference type="Proteomes" id="UP000179283"/>
    </source>
</evidence>
<organism evidence="2 3">
    <name type="scientific">Candidatus Zambryskibacteria bacterium RIFCSPLOWO2_01_FULL_43_17</name>
    <dbReference type="NCBI Taxonomy" id="1802760"/>
    <lineage>
        <taxon>Bacteria</taxon>
        <taxon>Candidatus Zambryskiibacteriota</taxon>
    </lineage>
</organism>
<proteinExistence type="predicted"/>
<dbReference type="Proteomes" id="UP000179283">
    <property type="component" value="Unassembled WGS sequence"/>
</dbReference>
<comment type="caution">
    <text evidence="2">The sequence shown here is derived from an EMBL/GenBank/DDBJ whole genome shotgun (WGS) entry which is preliminary data.</text>
</comment>
<evidence type="ECO:0000256" key="1">
    <source>
        <dbReference type="SAM" id="Phobius"/>
    </source>
</evidence>
<dbReference type="SUPFAM" id="SSF51197">
    <property type="entry name" value="Clavaminate synthase-like"/>
    <property type="match status" value="1"/>
</dbReference>
<dbReference type="InterPro" id="IPR008775">
    <property type="entry name" value="Phytyl_CoA_dOase-like"/>
</dbReference>
<name>A0A1G2U296_9BACT</name>
<dbReference type="GO" id="GO:0016706">
    <property type="term" value="F:2-oxoglutarate-dependent dioxygenase activity"/>
    <property type="evidence" value="ECO:0007669"/>
    <property type="project" value="UniProtKB-ARBA"/>
</dbReference>
<dbReference type="AlphaFoldDB" id="A0A1G2U296"/>
<keyword evidence="1" id="KW-1133">Transmembrane helix</keyword>
<dbReference type="Gene3D" id="2.60.120.620">
    <property type="entry name" value="q2cbj1_9rhob like domain"/>
    <property type="match status" value="1"/>
</dbReference>
<sequence length="301" mass="34322">MSLLKPKFITKFFDPSPRFAGGLILNALGYHILRIAVFQLSFGLRKKRTLTDPRAKKILDEVLTQGISVIPNFFPQEIFNKIRQEYESLSLPVVNERAPRIVRQNVIGDGIKTVAPVLEEHLAKNPLINSIVAAAMRQDIDVVPSVAIEKGQFSQEDLGGESTDKADNLHFDVSYPTVKCFMYLNDVDEKNAAFRFARRSQKMTLARLWMEYKMSVPFWLWSKEDRIKVTPEVKRSFIDSHGMTLDSINGKANTLIIANTMGLHRRGDYSTTTPREMIFVNYRGLATSNIVKKKIKRMLGR</sequence>
<protein>
    <recommendedName>
        <fullName evidence="4">Phytanoyl-CoA dioxygenase</fullName>
    </recommendedName>
</protein>